<keyword evidence="3" id="KW-0238">DNA-binding</keyword>
<evidence type="ECO:0000256" key="2">
    <source>
        <dbReference type="ARBA" id="ARBA00023015"/>
    </source>
</evidence>
<dbReference type="FunFam" id="3.30.730.10:FF:000001">
    <property type="entry name" value="Ethylene-responsive transcription factor 2"/>
    <property type="match status" value="1"/>
</dbReference>
<dbReference type="PANTHER" id="PTHR31190:SF407">
    <property type="entry name" value="ETHYLENE-RESPONSIVE TRANSCRIPTION FACTOR 13-LIKE"/>
    <property type="match status" value="1"/>
</dbReference>
<sequence length="213" mass="24207">MCEASKKYIPAARVSQQAIRQYLLGDEDDDDVGTFELPAAAAATLPDDIGPSPTATNNDHHHHHHYDSNYYRDEVPEADYSYYYCTNNSNNNNNYYYSGGSSSSTWDFTRQMMIQTGAARESNANAPRVERRYRGVRRRPWGKYAAEIRDPAKNGARVWLGTYELAEDAALAYDQAAYRIRGAKAKLNFPSLVGSDRWELFRVARECGHSHKH</sequence>
<evidence type="ECO:0000256" key="6">
    <source>
        <dbReference type="ARBA" id="ARBA00024343"/>
    </source>
</evidence>
<evidence type="ECO:0000256" key="4">
    <source>
        <dbReference type="ARBA" id="ARBA00023163"/>
    </source>
</evidence>
<dbReference type="OrthoDB" id="552345at2759"/>
<dbReference type="InterPro" id="IPR044808">
    <property type="entry name" value="ERF_plant"/>
</dbReference>
<evidence type="ECO:0000259" key="8">
    <source>
        <dbReference type="PROSITE" id="PS51032"/>
    </source>
</evidence>
<dbReference type="PANTHER" id="PTHR31190">
    <property type="entry name" value="DNA-BINDING DOMAIN"/>
    <property type="match status" value="1"/>
</dbReference>
<keyword evidence="4" id="KW-0804">Transcription</keyword>
<name>A0A834XJT9_9FABA</name>
<keyword evidence="5" id="KW-0539">Nucleus</keyword>
<evidence type="ECO:0000256" key="3">
    <source>
        <dbReference type="ARBA" id="ARBA00023125"/>
    </source>
</evidence>
<dbReference type="AlphaFoldDB" id="A0A834XJT9"/>
<keyword evidence="2" id="KW-0805">Transcription regulation</keyword>
<dbReference type="PROSITE" id="PS51032">
    <property type="entry name" value="AP2_ERF"/>
    <property type="match status" value="1"/>
</dbReference>
<gene>
    <name evidence="9" type="ORF">G2W53_001952</name>
</gene>
<comment type="similarity">
    <text evidence="6">Belongs to the AP2/ERF transcription factor family. ERF subfamily.</text>
</comment>
<feature type="region of interest" description="Disordered" evidence="7">
    <location>
        <begin position="44"/>
        <end position="66"/>
    </location>
</feature>
<dbReference type="EMBL" id="JAAIUW010000001">
    <property type="protein sequence ID" value="KAF7845047.1"/>
    <property type="molecule type" value="Genomic_DNA"/>
</dbReference>
<organism evidence="9 10">
    <name type="scientific">Senna tora</name>
    <dbReference type="NCBI Taxonomy" id="362788"/>
    <lineage>
        <taxon>Eukaryota</taxon>
        <taxon>Viridiplantae</taxon>
        <taxon>Streptophyta</taxon>
        <taxon>Embryophyta</taxon>
        <taxon>Tracheophyta</taxon>
        <taxon>Spermatophyta</taxon>
        <taxon>Magnoliopsida</taxon>
        <taxon>eudicotyledons</taxon>
        <taxon>Gunneridae</taxon>
        <taxon>Pentapetalae</taxon>
        <taxon>rosids</taxon>
        <taxon>fabids</taxon>
        <taxon>Fabales</taxon>
        <taxon>Fabaceae</taxon>
        <taxon>Caesalpinioideae</taxon>
        <taxon>Cassia clade</taxon>
        <taxon>Senna</taxon>
    </lineage>
</organism>
<evidence type="ECO:0000256" key="5">
    <source>
        <dbReference type="ARBA" id="ARBA00023242"/>
    </source>
</evidence>
<dbReference type="Gene3D" id="3.30.730.10">
    <property type="entry name" value="AP2/ERF domain"/>
    <property type="match status" value="1"/>
</dbReference>
<dbReference type="InterPro" id="IPR016177">
    <property type="entry name" value="DNA-bd_dom_sf"/>
</dbReference>
<evidence type="ECO:0000313" key="10">
    <source>
        <dbReference type="Proteomes" id="UP000634136"/>
    </source>
</evidence>
<accession>A0A834XJT9</accession>
<dbReference type="InterPro" id="IPR036955">
    <property type="entry name" value="AP2/ERF_dom_sf"/>
</dbReference>
<keyword evidence="10" id="KW-1185">Reference proteome</keyword>
<proteinExistence type="inferred from homology"/>
<comment type="subcellular location">
    <subcellularLocation>
        <location evidence="1">Nucleus</location>
    </subcellularLocation>
</comment>
<dbReference type="GO" id="GO:0003677">
    <property type="term" value="F:DNA binding"/>
    <property type="evidence" value="ECO:0007669"/>
    <property type="project" value="UniProtKB-KW"/>
</dbReference>
<dbReference type="InterPro" id="IPR001471">
    <property type="entry name" value="AP2/ERF_dom"/>
</dbReference>
<protein>
    <submittedName>
        <fullName evidence="9">Ethylene-responsive transcription factor 13-like</fullName>
    </submittedName>
</protein>
<dbReference type="GO" id="GO:0003700">
    <property type="term" value="F:DNA-binding transcription factor activity"/>
    <property type="evidence" value="ECO:0007669"/>
    <property type="project" value="InterPro"/>
</dbReference>
<evidence type="ECO:0000256" key="7">
    <source>
        <dbReference type="SAM" id="MobiDB-lite"/>
    </source>
</evidence>
<dbReference type="PRINTS" id="PR00367">
    <property type="entry name" value="ETHRSPELEMNT"/>
</dbReference>
<reference evidence="9" key="1">
    <citation type="submission" date="2020-09" db="EMBL/GenBank/DDBJ databases">
        <title>Genome-Enabled Discovery of Anthraquinone Biosynthesis in Senna tora.</title>
        <authorList>
            <person name="Kang S.-H."/>
            <person name="Pandey R.P."/>
            <person name="Lee C.-M."/>
            <person name="Sim J.-S."/>
            <person name="Jeong J.-T."/>
            <person name="Choi B.-S."/>
            <person name="Jung M."/>
            <person name="Ginzburg D."/>
            <person name="Zhao K."/>
            <person name="Won S.Y."/>
            <person name="Oh T.-J."/>
            <person name="Yu Y."/>
            <person name="Kim N.-H."/>
            <person name="Lee O.R."/>
            <person name="Lee T.-H."/>
            <person name="Bashyal P."/>
            <person name="Kim T.-S."/>
            <person name="Lee W.-H."/>
            <person name="Kawkins C."/>
            <person name="Kim C.-K."/>
            <person name="Kim J.S."/>
            <person name="Ahn B.O."/>
            <person name="Rhee S.Y."/>
            <person name="Sohng J.K."/>
        </authorList>
    </citation>
    <scope>NUCLEOTIDE SEQUENCE</scope>
    <source>
        <tissue evidence="9">Leaf</tissue>
    </source>
</reference>
<feature type="domain" description="AP2/ERF" evidence="8">
    <location>
        <begin position="132"/>
        <end position="190"/>
    </location>
</feature>
<dbReference type="SMART" id="SM00380">
    <property type="entry name" value="AP2"/>
    <property type="match status" value="1"/>
</dbReference>
<comment type="caution">
    <text evidence="9">The sequence shown here is derived from an EMBL/GenBank/DDBJ whole genome shotgun (WGS) entry which is preliminary data.</text>
</comment>
<dbReference type="Proteomes" id="UP000634136">
    <property type="component" value="Unassembled WGS sequence"/>
</dbReference>
<dbReference type="Pfam" id="PF00847">
    <property type="entry name" value="AP2"/>
    <property type="match status" value="1"/>
</dbReference>
<dbReference type="GO" id="GO:0005634">
    <property type="term" value="C:nucleus"/>
    <property type="evidence" value="ECO:0007669"/>
    <property type="project" value="UniProtKB-SubCell"/>
</dbReference>
<dbReference type="GO" id="GO:0009873">
    <property type="term" value="P:ethylene-activated signaling pathway"/>
    <property type="evidence" value="ECO:0007669"/>
    <property type="project" value="InterPro"/>
</dbReference>
<evidence type="ECO:0000313" key="9">
    <source>
        <dbReference type="EMBL" id="KAF7845047.1"/>
    </source>
</evidence>
<evidence type="ECO:0000256" key="1">
    <source>
        <dbReference type="ARBA" id="ARBA00004123"/>
    </source>
</evidence>
<dbReference type="SUPFAM" id="SSF54171">
    <property type="entry name" value="DNA-binding domain"/>
    <property type="match status" value="1"/>
</dbReference>
<dbReference type="CDD" id="cd00018">
    <property type="entry name" value="AP2"/>
    <property type="match status" value="1"/>
</dbReference>